<name>A0AAV7N2C5_PLEWA</name>
<keyword evidence="2" id="KW-1185">Reference proteome</keyword>
<dbReference type="AlphaFoldDB" id="A0AAV7N2C5"/>
<comment type="caution">
    <text evidence="1">The sequence shown here is derived from an EMBL/GenBank/DDBJ whole genome shotgun (WGS) entry which is preliminary data.</text>
</comment>
<accession>A0AAV7N2C5</accession>
<proteinExistence type="predicted"/>
<dbReference type="Proteomes" id="UP001066276">
    <property type="component" value="Chromosome 9"/>
</dbReference>
<sequence length="97" mass="11049">MVRMAVPDRQKPRREWPRGVGVWKAEGKILLQAKEAVAGKKTPPMGVTCREKLVRDSAIQLKQRRGKDTEEMLPHAKQYEALAARVYNGKKRPLEDA</sequence>
<evidence type="ECO:0000313" key="1">
    <source>
        <dbReference type="EMBL" id="KAJ1109522.1"/>
    </source>
</evidence>
<gene>
    <name evidence="1" type="ORF">NDU88_006882</name>
</gene>
<protein>
    <submittedName>
        <fullName evidence="1">Uncharacterized protein</fullName>
    </submittedName>
</protein>
<evidence type="ECO:0000313" key="2">
    <source>
        <dbReference type="Proteomes" id="UP001066276"/>
    </source>
</evidence>
<organism evidence="1 2">
    <name type="scientific">Pleurodeles waltl</name>
    <name type="common">Iberian ribbed newt</name>
    <dbReference type="NCBI Taxonomy" id="8319"/>
    <lineage>
        <taxon>Eukaryota</taxon>
        <taxon>Metazoa</taxon>
        <taxon>Chordata</taxon>
        <taxon>Craniata</taxon>
        <taxon>Vertebrata</taxon>
        <taxon>Euteleostomi</taxon>
        <taxon>Amphibia</taxon>
        <taxon>Batrachia</taxon>
        <taxon>Caudata</taxon>
        <taxon>Salamandroidea</taxon>
        <taxon>Salamandridae</taxon>
        <taxon>Pleurodelinae</taxon>
        <taxon>Pleurodeles</taxon>
    </lineage>
</organism>
<dbReference type="EMBL" id="JANPWB010000013">
    <property type="protein sequence ID" value="KAJ1109522.1"/>
    <property type="molecule type" value="Genomic_DNA"/>
</dbReference>
<reference evidence="1" key="1">
    <citation type="journal article" date="2022" name="bioRxiv">
        <title>Sequencing and chromosome-scale assembly of the giantPleurodeles waltlgenome.</title>
        <authorList>
            <person name="Brown T."/>
            <person name="Elewa A."/>
            <person name="Iarovenko S."/>
            <person name="Subramanian E."/>
            <person name="Araus A.J."/>
            <person name="Petzold A."/>
            <person name="Susuki M."/>
            <person name="Suzuki K.-i.T."/>
            <person name="Hayashi T."/>
            <person name="Toyoda A."/>
            <person name="Oliveira C."/>
            <person name="Osipova E."/>
            <person name="Leigh N.D."/>
            <person name="Simon A."/>
            <person name="Yun M.H."/>
        </authorList>
    </citation>
    <scope>NUCLEOTIDE SEQUENCE</scope>
    <source>
        <strain evidence="1">20211129_DDA</strain>
        <tissue evidence="1">Liver</tissue>
    </source>
</reference>